<evidence type="ECO:0000313" key="2">
    <source>
        <dbReference type="EMBL" id="CAB4161950.1"/>
    </source>
</evidence>
<evidence type="ECO:0000313" key="1">
    <source>
        <dbReference type="EMBL" id="CAB4142471.1"/>
    </source>
</evidence>
<sequence length="56" mass="6687">MSMIITLIILTAIAITFHKFIMKAVNNYEYGNTPKTYEDRVGQMYWDVIKEPRRFN</sequence>
<name>A0A6J5NQ67_9CAUD</name>
<proteinExistence type="predicted"/>
<dbReference type="EMBL" id="LR796418">
    <property type="protein sequence ID" value="CAB4142471.1"/>
    <property type="molecule type" value="Genomic_DNA"/>
</dbReference>
<protein>
    <submittedName>
        <fullName evidence="2">Uncharacterized protein</fullName>
    </submittedName>
</protein>
<reference evidence="2" key="1">
    <citation type="submission" date="2020-04" db="EMBL/GenBank/DDBJ databases">
        <authorList>
            <person name="Chiriac C."/>
            <person name="Salcher M."/>
            <person name="Ghai R."/>
            <person name="Kavagutti S V."/>
        </authorList>
    </citation>
    <scope>NUCLEOTIDE SEQUENCE</scope>
</reference>
<accession>A0A6J5NQ67</accession>
<gene>
    <name evidence="1" type="ORF">UFOVP436_7</name>
    <name evidence="2" type="ORF">UFOVP784_7</name>
</gene>
<dbReference type="EMBL" id="LR796737">
    <property type="protein sequence ID" value="CAB4161950.1"/>
    <property type="molecule type" value="Genomic_DNA"/>
</dbReference>
<organism evidence="2">
    <name type="scientific">uncultured Caudovirales phage</name>
    <dbReference type="NCBI Taxonomy" id="2100421"/>
    <lineage>
        <taxon>Viruses</taxon>
        <taxon>Duplodnaviria</taxon>
        <taxon>Heunggongvirae</taxon>
        <taxon>Uroviricota</taxon>
        <taxon>Caudoviricetes</taxon>
        <taxon>Peduoviridae</taxon>
        <taxon>Maltschvirus</taxon>
        <taxon>Maltschvirus maltsch</taxon>
    </lineage>
</organism>